<reference evidence="1 2" key="1">
    <citation type="submission" date="2024-02" db="EMBL/GenBank/DDBJ databases">
        <title>A draft genome for the cacao thread blight pathogen Marasmius crinis-equi.</title>
        <authorList>
            <person name="Cohen S.P."/>
            <person name="Baruah I.K."/>
            <person name="Amoako-Attah I."/>
            <person name="Bukari Y."/>
            <person name="Meinhardt L.W."/>
            <person name="Bailey B.A."/>
        </authorList>
    </citation>
    <scope>NUCLEOTIDE SEQUENCE [LARGE SCALE GENOMIC DNA]</scope>
    <source>
        <strain evidence="1 2">GH-76</strain>
    </source>
</reference>
<keyword evidence="2" id="KW-1185">Reference proteome</keyword>
<evidence type="ECO:0000313" key="2">
    <source>
        <dbReference type="Proteomes" id="UP001465976"/>
    </source>
</evidence>
<proteinExistence type="predicted"/>
<dbReference type="EMBL" id="JBAHYK010001695">
    <property type="protein sequence ID" value="KAL0567037.1"/>
    <property type="molecule type" value="Genomic_DNA"/>
</dbReference>
<sequence>MDVRANLFLTRRILVCTWPTCSSHTWDPQFSLNLDAGNVGSQSPRINEILSVLPLADLRKLGYQFAPDDSASDLIERFQALPSLHTIRVFDGIHFEETVYALSRVRVPQKSSSETLSNPESSVVFPALSHVELIDFNFGSEGRASQDWPLGLWPNQFADALKGRSGCGAPLPTVMLQDCEGLEDEHIKELKRMNVKVEVK</sequence>
<gene>
    <name evidence="1" type="ORF">V5O48_014959</name>
</gene>
<dbReference type="Proteomes" id="UP001465976">
    <property type="component" value="Unassembled WGS sequence"/>
</dbReference>
<accession>A0ABR3EVV0</accession>
<organism evidence="1 2">
    <name type="scientific">Marasmius crinis-equi</name>
    <dbReference type="NCBI Taxonomy" id="585013"/>
    <lineage>
        <taxon>Eukaryota</taxon>
        <taxon>Fungi</taxon>
        <taxon>Dikarya</taxon>
        <taxon>Basidiomycota</taxon>
        <taxon>Agaricomycotina</taxon>
        <taxon>Agaricomycetes</taxon>
        <taxon>Agaricomycetidae</taxon>
        <taxon>Agaricales</taxon>
        <taxon>Marasmiineae</taxon>
        <taxon>Marasmiaceae</taxon>
        <taxon>Marasmius</taxon>
    </lineage>
</organism>
<name>A0ABR3EVV0_9AGAR</name>
<comment type="caution">
    <text evidence="1">The sequence shown here is derived from an EMBL/GenBank/DDBJ whole genome shotgun (WGS) entry which is preliminary data.</text>
</comment>
<evidence type="ECO:0000313" key="1">
    <source>
        <dbReference type="EMBL" id="KAL0567037.1"/>
    </source>
</evidence>
<protein>
    <submittedName>
        <fullName evidence="1">Uncharacterized protein</fullName>
    </submittedName>
</protein>